<evidence type="ECO:0000313" key="2">
    <source>
        <dbReference type="Proteomes" id="UP000034022"/>
    </source>
</evidence>
<organism evidence="1 2">
    <name type="scientific">Candidatus Falkowbacteria bacterium GW2011_GWE1_38_31</name>
    <dbReference type="NCBI Taxonomy" id="1618638"/>
    <lineage>
        <taxon>Bacteria</taxon>
        <taxon>Candidatus Falkowiibacteriota</taxon>
    </lineage>
</organism>
<dbReference type="Proteomes" id="UP000034022">
    <property type="component" value="Unassembled WGS sequence"/>
</dbReference>
<comment type="caution">
    <text evidence="1">The sequence shown here is derived from an EMBL/GenBank/DDBJ whole genome shotgun (WGS) entry which is preliminary data.</text>
</comment>
<evidence type="ECO:0000313" key="1">
    <source>
        <dbReference type="EMBL" id="KKQ69718.1"/>
    </source>
</evidence>
<dbReference type="EMBL" id="LBUU01000010">
    <property type="protein sequence ID" value="KKQ69718.1"/>
    <property type="molecule type" value="Genomic_DNA"/>
</dbReference>
<reference evidence="1 2" key="1">
    <citation type="journal article" date="2015" name="Nature">
        <title>rRNA introns, odd ribosomes, and small enigmatic genomes across a large radiation of phyla.</title>
        <authorList>
            <person name="Brown C.T."/>
            <person name="Hug L.A."/>
            <person name="Thomas B.C."/>
            <person name="Sharon I."/>
            <person name="Castelle C.J."/>
            <person name="Singh A."/>
            <person name="Wilkins M.J."/>
            <person name="Williams K.H."/>
            <person name="Banfield J.F."/>
        </authorList>
    </citation>
    <scope>NUCLEOTIDE SEQUENCE [LARGE SCALE GENOMIC DNA]</scope>
</reference>
<gene>
    <name evidence="1" type="ORF">US91_C0010G0014</name>
</gene>
<sequence>MFLGWIEMVMGWDVSRCGFGFRNHEEERALVKNVIVEKLQGINSMN</sequence>
<proteinExistence type="predicted"/>
<protein>
    <submittedName>
        <fullName evidence="1">Uncharacterized protein</fullName>
    </submittedName>
</protein>
<accession>A0A0G0JQ83</accession>
<name>A0A0G0JQ83_9BACT</name>
<dbReference type="AlphaFoldDB" id="A0A0G0JQ83"/>